<evidence type="ECO:0000313" key="1">
    <source>
        <dbReference type="EMBL" id="MFC3975291.1"/>
    </source>
</evidence>
<evidence type="ECO:0008006" key="3">
    <source>
        <dbReference type="Google" id="ProtNLM"/>
    </source>
</evidence>
<evidence type="ECO:0000313" key="2">
    <source>
        <dbReference type="Proteomes" id="UP001595766"/>
    </source>
</evidence>
<accession>A0ABV8EHN2</accession>
<comment type="caution">
    <text evidence="1">The sequence shown here is derived from an EMBL/GenBank/DDBJ whole genome shotgun (WGS) entry which is preliminary data.</text>
</comment>
<gene>
    <name evidence="1" type="ORF">ACFOUP_02765</name>
</gene>
<dbReference type="RefSeq" id="WP_241295533.1">
    <property type="nucleotide sequence ID" value="NZ_JAKZGR010000009.1"/>
</dbReference>
<reference evidence="2" key="1">
    <citation type="journal article" date="2019" name="Int. J. Syst. Evol. Microbiol.">
        <title>The Global Catalogue of Microorganisms (GCM) 10K type strain sequencing project: providing services to taxonomists for standard genome sequencing and annotation.</title>
        <authorList>
            <consortium name="The Broad Institute Genomics Platform"/>
            <consortium name="The Broad Institute Genome Sequencing Center for Infectious Disease"/>
            <person name="Wu L."/>
            <person name="Ma J."/>
        </authorList>
    </citation>
    <scope>NUCLEOTIDE SEQUENCE [LARGE SCALE GENOMIC DNA]</scope>
    <source>
        <strain evidence="2">CECT 8551</strain>
    </source>
</reference>
<dbReference type="SUPFAM" id="SSF50969">
    <property type="entry name" value="YVTN repeat-like/Quinoprotein amine dehydrogenase"/>
    <property type="match status" value="1"/>
</dbReference>
<keyword evidence="2" id="KW-1185">Reference proteome</keyword>
<proteinExistence type="predicted"/>
<name>A0ABV8EHN2_9BACT</name>
<protein>
    <recommendedName>
        <fullName evidence="3">TolB-like 6-blade propeller-like</fullName>
    </recommendedName>
</protein>
<dbReference type="InterPro" id="IPR011044">
    <property type="entry name" value="Quino_amine_DH_bsu"/>
</dbReference>
<dbReference type="EMBL" id="JBHSAV010000005">
    <property type="protein sequence ID" value="MFC3975291.1"/>
    <property type="molecule type" value="Genomic_DNA"/>
</dbReference>
<dbReference type="Proteomes" id="UP001595766">
    <property type="component" value="Unassembled WGS sequence"/>
</dbReference>
<sequence length="327" mass="37998">MKEELGFFQKPDKISLVSDSVIVAYSGFSGLSIYNIFTGQQLDYLDPKRNPKRSLWISSIDAEDLSSIYMLEARQNKIYVYNYFEKKLVKEIPLSLDSETSIRVLGGKFKVYKGKFYVELSPAGTPMLDPNYYKNSGKFIGVFDSAGTLEKRIIDYPKQLTNPEGYFVPDNYYSFNFYGDKMYICFPFEKIVRVYDLESDWNNFQSIPIPSLDYMEMDLIYIPNKFLPNEIPVEVRQISAKVSEIVVDESYLYLAFAINDNENNDRFREYSTVFKFDLKEMKWYAQNEPIDYYEIGSFAGVSGEKLVFLDAAVVIKDEKFINLATIE</sequence>
<organism evidence="1 2">
    <name type="scientific">Belliella kenyensis</name>
    <dbReference type="NCBI Taxonomy" id="1472724"/>
    <lineage>
        <taxon>Bacteria</taxon>
        <taxon>Pseudomonadati</taxon>
        <taxon>Bacteroidota</taxon>
        <taxon>Cytophagia</taxon>
        <taxon>Cytophagales</taxon>
        <taxon>Cyclobacteriaceae</taxon>
        <taxon>Belliella</taxon>
    </lineage>
</organism>